<evidence type="ECO:0000313" key="5">
    <source>
        <dbReference type="EMBL" id="KZN03996.1"/>
    </source>
</evidence>
<dbReference type="InterPro" id="IPR050295">
    <property type="entry name" value="Plant_2OG-oxidoreductases"/>
</dbReference>
<evidence type="ECO:0000259" key="4">
    <source>
        <dbReference type="Pfam" id="PF14226"/>
    </source>
</evidence>
<dbReference type="InterPro" id="IPR027443">
    <property type="entry name" value="IPNS-like_sf"/>
</dbReference>
<keyword evidence="1" id="KW-0479">Metal-binding</keyword>
<sequence>MEASKVEKIGRSLQVPSVQELAKDKSATVPSQYIHSDQDPVILSSTNLPEVPVIDMEILLHEDLKDAELNKFHQACKEWGFFQLINHGVSDSLLEKVNTEVVESFNLPLEEKRKFGQLDGDIEGCGQSFVVSEEQKLDWADMIYVITLPTDLRKPHLLPQLPHSFSCIEDLLAEIHESHANLETYEKYDLTHQQQHAQSPSRLHVMHHFLNIAINGGASKQTVQDINREVGTLRNGNRGQWGGHGGPKPSLRV</sequence>
<organism evidence="5">
    <name type="scientific">Daucus carota subsp. sativus</name>
    <name type="common">Carrot</name>
    <dbReference type="NCBI Taxonomy" id="79200"/>
    <lineage>
        <taxon>Eukaryota</taxon>
        <taxon>Viridiplantae</taxon>
        <taxon>Streptophyta</taxon>
        <taxon>Embryophyta</taxon>
        <taxon>Tracheophyta</taxon>
        <taxon>Spermatophyta</taxon>
        <taxon>Magnoliopsida</taxon>
        <taxon>eudicotyledons</taxon>
        <taxon>Gunneridae</taxon>
        <taxon>Pentapetalae</taxon>
        <taxon>asterids</taxon>
        <taxon>campanulids</taxon>
        <taxon>Apiales</taxon>
        <taxon>Apiaceae</taxon>
        <taxon>Apioideae</taxon>
        <taxon>Scandiceae</taxon>
        <taxon>Daucinae</taxon>
        <taxon>Daucus</taxon>
        <taxon>Daucus sect. Daucus</taxon>
    </lineage>
</organism>
<dbReference type="PANTHER" id="PTHR47991">
    <property type="entry name" value="OXOGLUTARATE/IRON-DEPENDENT DIOXYGENASE"/>
    <property type="match status" value="1"/>
</dbReference>
<keyword evidence="2" id="KW-0408">Iron</keyword>
<dbReference type="InterPro" id="IPR026992">
    <property type="entry name" value="DIOX_N"/>
</dbReference>
<dbReference type="GO" id="GO:0046872">
    <property type="term" value="F:metal ion binding"/>
    <property type="evidence" value="ECO:0007669"/>
    <property type="project" value="UniProtKB-KW"/>
</dbReference>
<reference evidence="5" key="1">
    <citation type="journal article" date="2016" name="Nat. Genet.">
        <title>A high-quality carrot genome assembly provides new insights into carotenoid accumulation and asterid genome evolution.</title>
        <authorList>
            <person name="Iorizzo M."/>
            <person name="Ellison S."/>
            <person name="Senalik D."/>
            <person name="Zeng P."/>
            <person name="Satapoomin P."/>
            <person name="Huang J."/>
            <person name="Bowman M."/>
            <person name="Iovene M."/>
            <person name="Sanseverino W."/>
            <person name="Cavagnaro P."/>
            <person name="Yildiz M."/>
            <person name="Macko-Podgorni A."/>
            <person name="Moranska E."/>
            <person name="Grzebelus E."/>
            <person name="Grzebelus D."/>
            <person name="Ashrafi H."/>
            <person name="Zheng Z."/>
            <person name="Cheng S."/>
            <person name="Spooner D."/>
            <person name="Van Deynze A."/>
            <person name="Simon P."/>
        </authorList>
    </citation>
    <scope>NUCLEOTIDE SEQUENCE [LARGE SCALE GENOMIC DNA]</scope>
    <source>
        <tissue evidence="5">Leaf</tissue>
    </source>
</reference>
<gene>
    <name evidence="5" type="ORF">DCAR_004858</name>
</gene>
<feature type="domain" description="Non-haem dioxygenase N-terminal" evidence="4">
    <location>
        <begin position="51"/>
        <end position="159"/>
    </location>
</feature>
<proteinExistence type="predicted"/>
<dbReference type="Gene3D" id="2.60.120.330">
    <property type="entry name" value="B-lactam Antibiotic, Isopenicillin N Synthase, Chain"/>
    <property type="match status" value="1"/>
</dbReference>
<dbReference type="AlphaFoldDB" id="A0A166CK21"/>
<feature type="region of interest" description="Disordered" evidence="3">
    <location>
        <begin position="231"/>
        <end position="253"/>
    </location>
</feature>
<dbReference type="EMBL" id="LNRQ01000002">
    <property type="protein sequence ID" value="KZN03996.1"/>
    <property type="molecule type" value="Genomic_DNA"/>
</dbReference>
<evidence type="ECO:0000256" key="1">
    <source>
        <dbReference type="ARBA" id="ARBA00022723"/>
    </source>
</evidence>
<comment type="caution">
    <text evidence="5">The sequence shown here is derived from an EMBL/GenBank/DDBJ whole genome shotgun (WGS) entry which is preliminary data.</text>
</comment>
<dbReference type="Gramene" id="KZN03996">
    <property type="protein sequence ID" value="KZN03996"/>
    <property type="gene ID" value="DCAR_004858"/>
</dbReference>
<accession>A0A166CK21</accession>
<name>A0A166CK21_DAUCS</name>
<protein>
    <recommendedName>
        <fullName evidence="4">Non-haem dioxygenase N-terminal domain-containing protein</fullName>
    </recommendedName>
</protein>
<dbReference type="SUPFAM" id="SSF51197">
    <property type="entry name" value="Clavaminate synthase-like"/>
    <property type="match status" value="1"/>
</dbReference>
<dbReference type="OMA" id="AEIHESH"/>
<evidence type="ECO:0000256" key="2">
    <source>
        <dbReference type="ARBA" id="ARBA00023004"/>
    </source>
</evidence>
<evidence type="ECO:0000256" key="3">
    <source>
        <dbReference type="SAM" id="MobiDB-lite"/>
    </source>
</evidence>
<dbReference type="Pfam" id="PF14226">
    <property type="entry name" value="DIOX_N"/>
    <property type="match status" value="1"/>
</dbReference>